<dbReference type="InterPro" id="IPR005467">
    <property type="entry name" value="His_kinase_dom"/>
</dbReference>
<gene>
    <name evidence="12" type="ORF">KI809_12280</name>
</gene>
<dbReference type="InterPro" id="IPR000014">
    <property type="entry name" value="PAS"/>
</dbReference>
<evidence type="ECO:0000259" key="10">
    <source>
        <dbReference type="PROSITE" id="PS50112"/>
    </source>
</evidence>
<dbReference type="PROSITE" id="PS50112">
    <property type="entry name" value="PAS"/>
    <property type="match status" value="1"/>
</dbReference>
<dbReference type="SMART" id="SM00387">
    <property type="entry name" value="HATPase_c"/>
    <property type="match status" value="1"/>
</dbReference>
<dbReference type="CDD" id="cd00130">
    <property type="entry name" value="PAS"/>
    <property type="match status" value="1"/>
</dbReference>
<reference evidence="12 13" key="1">
    <citation type="submission" date="2021-05" db="EMBL/GenBank/DDBJ databases">
        <title>The draft genome of Geobacter pelophilus DSM 12255.</title>
        <authorList>
            <person name="Xu Z."/>
            <person name="Masuda Y."/>
            <person name="Itoh H."/>
            <person name="Senoo K."/>
        </authorList>
    </citation>
    <scope>NUCLEOTIDE SEQUENCE [LARGE SCALE GENOMIC DNA]</scope>
    <source>
        <strain evidence="12 13">DSM 12255</strain>
    </source>
</reference>
<comment type="caution">
    <text evidence="12">The sequence shown here is derived from an EMBL/GenBank/DDBJ whole genome shotgun (WGS) entry which is preliminary data.</text>
</comment>
<dbReference type="SUPFAM" id="SSF52172">
    <property type="entry name" value="CheY-like"/>
    <property type="match status" value="1"/>
</dbReference>
<keyword evidence="13" id="KW-1185">Reference proteome</keyword>
<feature type="domain" description="Histidine kinase" evidence="8">
    <location>
        <begin position="266"/>
        <end position="507"/>
    </location>
</feature>
<dbReference type="InterPro" id="IPR003594">
    <property type="entry name" value="HATPase_dom"/>
</dbReference>
<evidence type="ECO:0000256" key="3">
    <source>
        <dbReference type="ARBA" id="ARBA00022553"/>
    </source>
</evidence>
<dbReference type="EC" id="2.7.13.3" evidence="2"/>
<evidence type="ECO:0000313" key="12">
    <source>
        <dbReference type="EMBL" id="MBT0665075.1"/>
    </source>
</evidence>
<evidence type="ECO:0000259" key="11">
    <source>
        <dbReference type="PROSITE" id="PS50113"/>
    </source>
</evidence>
<dbReference type="InterPro" id="IPR036097">
    <property type="entry name" value="HisK_dim/P_sf"/>
</dbReference>
<dbReference type="PROSITE" id="PS50110">
    <property type="entry name" value="RESPONSE_REGULATORY"/>
    <property type="match status" value="1"/>
</dbReference>
<keyword evidence="7" id="KW-0175">Coiled coil</keyword>
<evidence type="ECO:0000256" key="4">
    <source>
        <dbReference type="ARBA" id="ARBA00022679"/>
    </source>
</evidence>
<evidence type="ECO:0000256" key="2">
    <source>
        <dbReference type="ARBA" id="ARBA00012438"/>
    </source>
</evidence>
<feature type="domain" description="Response regulatory" evidence="9">
    <location>
        <begin position="5"/>
        <end position="119"/>
    </location>
</feature>
<dbReference type="PANTHER" id="PTHR43547:SF2">
    <property type="entry name" value="HYBRID SIGNAL TRANSDUCTION HISTIDINE KINASE C"/>
    <property type="match status" value="1"/>
</dbReference>
<dbReference type="EMBL" id="JAHCVJ010000004">
    <property type="protein sequence ID" value="MBT0665075.1"/>
    <property type="molecule type" value="Genomic_DNA"/>
</dbReference>
<dbReference type="Proteomes" id="UP000811899">
    <property type="component" value="Unassembled WGS sequence"/>
</dbReference>
<dbReference type="InterPro" id="IPR001789">
    <property type="entry name" value="Sig_transdc_resp-reg_receiver"/>
</dbReference>
<dbReference type="InterPro" id="IPR004358">
    <property type="entry name" value="Sig_transdc_His_kin-like_C"/>
</dbReference>
<keyword evidence="5" id="KW-0418">Kinase</keyword>
<dbReference type="Pfam" id="PF00072">
    <property type="entry name" value="Response_reg"/>
    <property type="match status" value="1"/>
</dbReference>
<dbReference type="Gene3D" id="3.30.565.10">
    <property type="entry name" value="Histidine kinase-like ATPase, C-terminal domain"/>
    <property type="match status" value="1"/>
</dbReference>
<dbReference type="FunFam" id="3.30.565.10:FF:000006">
    <property type="entry name" value="Sensor histidine kinase WalK"/>
    <property type="match status" value="1"/>
</dbReference>
<feature type="modified residue" description="4-aspartylphosphate" evidence="6">
    <location>
        <position position="54"/>
    </location>
</feature>
<dbReference type="Gene3D" id="1.10.287.130">
    <property type="match status" value="1"/>
</dbReference>
<organism evidence="12 13">
    <name type="scientific">Geoanaerobacter pelophilus</name>
    <dbReference type="NCBI Taxonomy" id="60036"/>
    <lineage>
        <taxon>Bacteria</taxon>
        <taxon>Pseudomonadati</taxon>
        <taxon>Thermodesulfobacteriota</taxon>
        <taxon>Desulfuromonadia</taxon>
        <taxon>Geobacterales</taxon>
        <taxon>Geobacteraceae</taxon>
        <taxon>Geoanaerobacter</taxon>
    </lineage>
</organism>
<sequence>MKGDKILVVDDEADISLILKLQLEDAGYTSVRAHDGIEALECLAREHFDLMLLDIKMPRLNGIQVLERARTEFPDVAVVMMTAHGNEAIAVDAMKKGASDYIAKPFSSDDAVKKVARAIAFNKSCIENRKLQEELAREQQKVAAILEGMTDLLIAVNAEGRVMMVNHKAEQELGLSRSELTGRTLPELLATDIRPEQLPAMVALKTAEPCHDVTYNVSLKDRVINVLSSAAPLKDKNGELLGSVEIIRDISALKALEQEKEDYVSMLSHDLKSPITSIVGSIDLVREGRLGPVTRDQQEFLESAVDSCSEMTEMIDTLLDVHKFEAGKMKMAIKADDPTNLLHKVLNRYEPIAARSQISLKLEISGELSPVLFDRTTMMRLLANILSNAFKFTLEGGTIAIRSKMIAAPVELLSRVAQGLYREDELPDGGCFLMITVEDSGVGIPADALTSIFDRFAQAQNRRKGKTRGTGLGLAFCRKVMDAHHGYIWVESEEGRGSTFGILIPAA</sequence>
<dbReference type="InterPro" id="IPR000700">
    <property type="entry name" value="PAS-assoc_C"/>
</dbReference>
<evidence type="ECO:0000256" key="5">
    <source>
        <dbReference type="ARBA" id="ARBA00022777"/>
    </source>
</evidence>
<comment type="catalytic activity">
    <reaction evidence="1">
        <text>ATP + protein L-histidine = ADP + protein N-phospho-L-histidine.</text>
        <dbReference type="EC" id="2.7.13.3"/>
    </reaction>
</comment>
<feature type="domain" description="PAS" evidence="10">
    <location>
        <begin position="138"/>
        <end position="196"/>
    </location>
</feature>
<dbReference type="InterPro" id="IPR036890">
    <property type="entry name" value="HATPase_C_sf"/>
</dbReference>
<dbReference type="Pfam" id="PF02518">
    <property type="entry name" value="HATPase_c"/>
    <property type="match status" value="1"/>
</dbReference>
<dbReference type="NCBIfam" id="TIGR00229">
    <property type="entry name" value="sensory_box"/>
    <property type="match status" value="1"/>
</dbReference>
<dbReference type="Pfam" id="PF00512">
    <property type="entry name" value="HisKA"/>
    <property type="match status" value="1"/>
</dbReference>
<dbReference type="RefSeq" id="WP_214171834.1">
    <property type="nucleotide sequence ID" value="NZ_JAHCVJ010000004.1"/>
</dbReference>
<dbReference type="InterPro" id="IPR035965">
    <property type="entry name" value="PAS-like_dom_sf"/>
</dbReference>
<evidence type="ECO:0000259" key="9">
    <source>
        <dbReference type="PROSITE" id="PS50110"/>
    </source>
</evidence>
<evidence type="ECO:0000259" key="8">
    <source>
        <dbReference type="PROSITE" id="PS50109"/>
    </source>
</evidence>
<name>A0AAW4L6B8_9BACT</name>
<dbReference type="Gene3D" id="3.40.50.2300">
    <property type="match status" value="1"/>
</dbReference>
<keyword evidence="4" id="KW-0808">Transferase</keyword>
<dbReference type="AlphaFoldDB" id="A0AAW4L6B8"/>
<evidence type="ECO:0000256" key="6">
    <source>
        <dbReference type="PROSITE-ProRule" id="PRU00169"/>
    </source>
</evidence>
<dbReference type="SUPFAM" id="SSF55874">
    <property type="entry name" value="ATPase domain of HSP90 chaperone/DNA topoisomerase II/histidine kinase"/>
    <property type="match status" value="1"/>
</dbReference>
<evidence type="ECO:0000313" key="13">
    <source>
        <dbReference type="Proteomes" id="UP000811899"/>
    </source>
</evidence>
<keyword evidence="3 6" id="KW-0597">Phosphoprotein</keyword>
<dbReference type="PROSITE" id="PS50113">
    <property type="entry name" value="PAC"/>
    <property type="match status" value="1"/>
</dbReference>
<dbReference type="Pfam" id="PF00989">
    <property type="entry name" value="PAS"/>
    <property type="match status" value="1"/>
</dbReference>
<dbReference type="InterPro" id="IPR013767">
    <property type="entry name" value="PAS_fold"/>
</dbReference>
<dbReference type="SMART" id="SM00091">
    <property type="entry name" value="PAS"/>
    <property type="match status" value="1"/>
</dbReference>
<dbReference type="InterPro" id="IPR011006">
    <property type="entry name" value="CheY-like_superfamily"/>
</dbReference>
<accession>A0AAW4L6B8</accession>
<dbReference type="GO" id="GO:0000155">
    <property type="term" value="F:phosphorelay sensor kinase activity"/>
    <property type="evidence" value="ECO:0007669"/>
    <property type="project" value="InterPro"/>
</dbReference>
<dbReference type="PRINTS" id="PR00344">
    <property type="entry name" value="BCTRLSENSOR"/>
</dbReference>
<protein>
    <recommendedName>
        <fullName evidence="2">histidine kinase</fullName>
        <ecNumber evidence="2">2.7.13.3</ecNumber>
    </recommendedName>
</protein>
<dbReference type="InterPro" id="IPR003661">
    <property type="entry name" value="HisK_dim/P_dom"/>
</dbReference>
<dbReference type="PROSITE" id="PS50109">
    <property type="entry name" value="HIS_KIN"/>
    <property type="match status" value="1"/>
</dbReference>
<dbReference type="PANTHER" id="PTHR43547">
    <property type="entry name" value="TWO-COMPONENT HISTIDINE KINASE"/>
    <property type="match status" value="1"/>
</dbReference>
<dbReference type="GO" id="GO:0006355">
    <property type="term" value="P:regulation of DNA-templated transcription"/>
    <property type="evidence" value="ECO:0007669"/>
    <property type="project" value="InterPro"/>
</dbReference>
<dbReference type="SMART" id="SM00388">
    <property type="entry name" value="HisKA"/>
    <property type="match status" value="1"/>
</dbReference>
<feature type="coiled-coil region" evidence="7">
    <location>
        <begin position="121"/>
        <end position="148"/>
    </location>
</feature>
<dbReference type="CDD" id="cd00082">
    <property type="entry name" value="HisKA"/>
    <property type="match status" value="1"/>
</dbReference>
<proteinExistence type="predicted"/>
<evidence type="ECO:0000256" key="7">
    <source>
        <dbReference type="SAM" id="Coils"/>
    </source>
</evidence>
<evidence type="ECO:0000256" key="1">
    <source>
        <dbReference type="ARBA" id="ARBA00000085"/>
    </source>
</evidence>
<dbReference type="Gene3D" id="3.30.450.20">
    <property type="entry name" value="PAS domain"/>
    <property type="match status" value="1"/>
</dbReference>
<dbReference type="SUPFAM" id="SSF55785">
    <property type="entry name" value="PYP-like sensor domain (PAS domain)"/>
    <property type="match status" value="1"/>
</dbReference>
<dbReference type="SMART" id="SM00448">
    <property type="entry name" value="REC"/>
    <property type="match status" value="1"/>
</dbReference>
<feature type="domain" description="PAC" evidence="11">
    <location>
        <begin position="211"/>
        <end position="262"/>
    </location>
</feature>
<dbReference type="SUPFAM" id="SSF47384">
    <property type="entry name" value="Homodimeric domain of signal transducing histidine kinase"/>
    <property type="match status" value="1"/>
</dbReference>